<dbReference type="InterPro" id="IPR002938">
    <property type="entry name" value="FAD-bd"/>
</dbReference>
<dbReference type="SUPFAM" id="SSF51905">
    <property type="entry name" value="FAD/NAD(P)-binding domain"/>
    <property type="match status" value="1"/>
</dbReference>
<evidence type="ECO:0000256" key="1">
    <source>
        <dbReference type="ARBA" id="ARBA00022630"/>
    </source>
</evidence>
<dbReference type="PANTHER" id="PTHR46865:SF7">
    <property type="entry name" value="MONOOXYGENASE, PUTATIVE (AFU_ORTHOLOGUE AFUA_8G07040)-RELATED"/>
    <property type="match status" value="1"/>
</dbReference>
<dbReference type="AlphaFoldDB" id="A0AAE0NQN3"/>
<dbReference type="GO" id="GO:0071949">
    <property type="term" value="F:FAD binding"/>
    <property type="evidence" value="ECO:0007669"/>
    <property type="project" value="InterPro"/>
</dbReference>
<keyword evidence="1" id="KW-0285">Flavoprotein</keyword>
<sequence>MLAMESPPRPRLRVLISGAGIAGPALALWLSRINPSVLECDITIVERSQKLRASGHQIDLRDQGIPIMKKMGLEEAVRARLVREPGLQLLNRKGKVRAYLEANTSGKGSQGFTSEYEIMRGDLCEILYQATKDAPHVRYIFGCSVESFTQDEARGTVRVRFSGSGGGEGVPKGEKEFDLLVGADGVGSRIRHAMLGGGDAGKDAFKPINYPAALFTVPAQDGDTLAATMLHLPGRRLIMTRKDQPDSVRVFMGFVGKDPELDEVLKSGTMAEKKQMWVSKFTDDAETTWQLPRYLGALLNSPMADDLYTLAMGQVKMDTWSKGRVVLLGDAGYCASPVSGLGVTISFAGAYVLGGEIARACGNSATPAANIPIALAAYERELRPFIKDAQVLPPGYPGFMVPASKWGIKVLHSIAWLITTTKIHRLAMMFASEKKGGWKVPEYKEFET</sequence>
<evidence type="ECO:0000256" key="3">
    <source>
        <dbReference type="ARBA" id="ARBA00023002"/>
    </source>
</evidence>
<evidence type="ECO:0000313" key="5">
    <source>
        <dbReference type="EMBL" id="KAK3385906.1"/>
    </source>
</evidence>
<dbReference type="Gene3D" id="3.30.9.10">
    <property type="entry name" value="D-Amino Acid Oxidase, subunit A, domain 2"/>
    <property type="match status" value="1"/>
</dbReference>
<comment type="caution">
    <text evidence="5">The sequence shown here is derived from an EMBL/GenBank/DDBJ whole genome shotgun (WGS) entry which is preliminary data.</text>
</comment>
<dbReference type="PRINTS" id="PR00420">
    <property type="entry name" value="RNGMNOXGNASE"/>
</dbReference>
<reference evidence="5" key="2">
    <citation type="submission" date="2023-06" db="EMBL/GenBank/DDBJ databases">
        <authorList>
            <consortium name="Lawrence Berkeley National Laboratory"/>
            <person name="Haridas S."/>
            <person name="Hensen N."/>
            <person name="Bonometti L."/>
            <person name="Westerberg I."/>
            <person name="Brannstrom I.O."/>
            <person name="Guillou S."/>
            <person name="Cros-Aarteil S."/>
            <person name="Calhoun S."/>
            <person name="Kuo A."/>
            <person name="Mondo S."/>
            <person name="Pangilinan J."/>
            <person name="Riley R."/>
            <person name="LaButti K."/>
            <person name="Andreopoulos B."/>
            <person name="Lipzen A."/>
            <person name="Chen C."/>
            <person name="Yanf M."/>
            <person name="Daum C."/>
            <person name="Ng V."/>
            <person name="Clum A."/>
            <person name="Steindorff A."/>
            <person name="Ohm R."/>
            <person name="Martin F."/>
            <person name="Silar P."/>
            <person name="Natvig D."/>
            <person name="Lalanne C."/>
            <person name="Gautier V."/>
            <person name="Ament-velasquez S.L."/>
            <person name="Kruys A."/>
            <person name="Hutchinson M.I."/>
            <person name="Powell A.J."/>
            <person name="Barry K."/>
            <person name="Miller A.N."/>
            <person name="Grigoriev I.V."/>
            <person name="Debuchy R."/>
            <person name="Gladieux P."/>
            <person name="Thoren M.H."/>
            <person name="Johannesson H."/>
        </authorList>
    </citation>
    <scope>NUCLEOTIDE SEQUENCE</scope>
    <source>
        <strain evidence="5">CBS 232.78</strain>
    </source>
</reference>
<dbReference type="PANTHER" id="PTHR46865">
    <property type="entry name" value="OXIDOREDUCTASE-RELATED"/>
    <property type="match status" value="1"/>
</dbReference>
<organism evidence="5 6">
    <name type="scientific">Podospora didyma</name>
    <dbReference type="NCBI Taxonomy" id="330526"/>
    <lineage>
        <taxon>Eukaryota</taxon>
        <taxon>Fungi</taxon>
        <taxon>Dikarya</taxon>
        <taxon>Ascomycota</taxon>
        <taxon>Pezizomycotina</taxon>
        <taxon>Sordariomycetes</taxon>
        <taxon>Sordariomycetidae</taxon>
        <taxon>Sordariales</taxon>
        <taxon>Podosporaceae</taxon>
        <taxon>Podospora</taxon>
    </lineage>
</organism>
<protein>
    <recommendedName>
        <fullName evidence="4">FAD-binding domain-containing protein</fullName>
    </recommendedName>
</protein>
<dbReference type="Proteomes" id="UP001285441">
    <property type="component" value="Unassembled WGS sequence"/>
</dbReference>
<gene>
    <name evidence="5" type="ORF">B0H63DRAFT_473809</name>
</gene>
<evidence type="ECO:0000256" key="2">
    <source>
        <dbReference type="ARBA" id="ARBA00022827"/>
    </source>
</evidence>
<dbReference type="Gene3D" id="3.50.50.60">
    <property type="entry name" value="FAD/NAD(P)-binding domain"/>
    <property type="match status" value="1"/>
</dbReference>
<evidence type="ECO:0000259" key="4">
    <source>
        <dbReference type="Pfam" id="PF01494"/>
    </source>
</evidence>
<dbReference type="InterPro" id="IPR036188">
    <property type="entry name" value="FAD/NAD-bd_sf"/>
</dbReference>
<keyword evidence="3" id="KW-0560">Oxidoreductase</keyword>
<evidence type="ECO:0000313" key="6">
    <source>
        <dbReference type="Proteomes" id="UP001285441"/>
    </source>
</evidence>
<feature type="domain" description="FAD-binding" evidence="4">
    <location>
        <begin position="12"/>
        <end position="387"/>
    </location>
</feature>
<reference evidence="5" key="1">
    <citation type="journal article" date="2023" name="Mol. Phylogenet. Evol.">
        <title>Genome-scale phylogeny and comparative genomics of the fungal order Sordariales.</title>
        <authorList>
            <person name="Hensen N."/>
            <person name="Bonometti L."/>
            <person name="Westerberg I."/>
            <person name="Brannstrom I.O."/>
            <person name="Guillou S."/>
            <person name="Cros-Aarteil S."/>
            <person name="Calhoun S."/>
            <person name="Haridas S."/>
            <person name="Kuo A."/>
            <person name="Mondo S."/>
            <person name="Pangilinan J."/>
            <person name="Riley R."/>
            <person name="LaButti K."/>
            <person name="Andreopoulos B."/>
            <person name="Lipzen A."/>
            <person name="Chen C."/>
            <person name="Yan M."/>
            <person name="Daum C."/>
            <person name="Ng V."/>
            <person name="Clum A."/>
            <person name="Steindorff A."/>
            <person name="Ohm R.A."/>
            <person name="Martin F."/>
            <person name="Silar P."/>
            <person name="Natvig D.O."/>
            <person name="Lalanne C."/>
            <person name="Gautier V."/>
            <person name="Ament-Velasquez S.L."/>
            <person name="Kruys A."/>
            <person name="Hutchinson M.I."/>
            <person name="Powell A.J."/>
            <person name="Barry K."/>
            <person name="Miller A.N."/>
            <person name="Grigoriev I.V."/>
            <person name="Debuchy R."/>
            <person name="Gladieux P."/>
            <person name="Hiltunen Thoren M."/>
            <person name="Johannesson H."/>
        </authorList>
    </citation>
    <scope>NUCLEOTIDE SEQUENCE</scope>
    <source>
        <strain evidence="5">CBS 232.78</strain>
    </source>
</reference>
<accession>A0AAE0NQN3</accession>
<dbReference type="Pfam" id="PF01494">
    <property type="entry name" value="FAD_binding_3"/>
    <property type="match status" value="1"/>
</dbReference>
<name>A0AAE0NQN3_9PEZI</name>
<keyword evidence="6" id="KW-1185">Reference proteome</keyword>
<proteinExistence type="predicted"/>
<dbReference type="InterPro" id="IPR051704">
    <property type="entry name" value="FAD_aromatic-hydroxylase"/>
</dbReference>
<keyword evidence="2" id="KW-0274">FAD</keyword>
<dbReference type="EMBL" id="JAULSW010000004">
    <property type="protein sequence ID" value="KAK3385906.1"/>
    <property type="molecule type" value="Genomic_DNA"/>
</dbReference>
<dbReference type="GO" id="GO:0016491">
    <property type="term" value="F:oxidoreductase activity"/>
    <property type="evidence" value="ECO:0007669"/>
    <property type="project" value="UniProtKB-KW"/>
</dbReference>